<organism evidence="5 6">
    <name type="scientific">Acididesulfobacter guangdongensis</name>
    <dbReference type="NCBI Taxonomy" id="2597225"/>
    <lineage>
        <taxon>Bacteria</taxon>
        <taxon>Deltaproteobacteria</taxon>
        <taxon>Candidatus Acidulodesulfobacterales</taxon>
        <taxon>Candidatus Acididesulfobacter</taxon>
    </lineage>
</organism>
<dbReference type="GO" id="GO:0005524">
    <property type="term" value="F:ATP binding"/>
    <property type="evidence" value="ECO:0007669"/>
    <property type="project" value="UniProtKB-KW"/>
</dbReference>
<dbReference type="Pfam" id="PF05157">
    <property type="entry name" value="MshEN"/>
    <property type="match status" value="1"/>
</dbReference>
<sequence length="594" mass="66524">MISQIENRSCNYSNISKKRTESSNIGEMLVSNSLITREELDDAVSRQKLPVKPFIKILIDEGKIGESELVDFLSKAFCIDSVNINDLEIPKNIISSISPEMAVRFRVIPCKKENGFLYVATADPTINEIIDEISFYAGIPAQYLVTSYSQILSIISRYYNASFILKNGFGADGGNGENAWQTTKESDEISDISVNKSSAGAVEKYINKVISDAVEVGASDIHFEFYRKFSRIRFRTDGKLTEYSKITPATAKLNIISRIKNMANLDITEQRFPQDGRIAVSLGGHEVDIRVSCLPTMFGEKIVMRILNKSSLIFDINKIGFSQEHLKILKTAIHKPYGMILVTGPTGAGKTTTLYCILNELNNFDSLNISTAEDPIEYDFPGINQVQINEKLRNEKTNTYFNFAEVMRSFLRQDPDVIMVGEIRDTETALIAVQSALTGHLVLSTIHTNNASSTITRLINMKIENFLAASSLNLIIAQRLIRKLCMECKEELSNEAIKKLGIIADCNNYFKLYKAKGCPVCNNSGYKGRVPIYEMLNITHEISEMINNNATESEIEMIAVKNGMKTLSDSAKEKFFSGITSLEEIFPYLNKKID</sequence>
<dbReference type="FunFam" id="3.40.50.300:FF:000398">
    <property type="entry name" value="Type IV pilus assembly ATPase PilB"/>
    <property type="match status" value="1"/>
</dbReference>
<evidence type="ECO:0000256" key="2">
    <source>
        <dbReference type="ARBA" id="ARBA00022741"/>
    </source>
</evidence>
<dbReference type="SUPFAM" id="SSF160246">
    <property type="entry name" value="EspE N-terminal domain-like"/>
    <property type="match status" value="1"/>
</dbReference>
<dbReference type="Gene3D" id="3.40.50.300">
    <property type="entry name" value="P-loop containing nucleotide triphosphate hydrolases"/>
    <property type="match status" value="1"/>
</dbReference>
<comment type="caution">
    <text evidence="5">The sequence shown here is derived from an EMBL/GenBank/DDBJ whole genome shotgun (WGS) entry which is preliminary data.</text>
</comment>
<dbReference type="Gene3D" id="3.30.450.90">
    <property type="match status" value="1"/>
</dbReference>
<dbReference type="PANTHER" id="PTHR30258">
    <property type="entry name" value="TYPE II SECRETION SYSTEM PROTEIN GSPE-RELATED"/>
    <property type="match status" value="1"/>
</dbReference>
<proteinExistence type="inferred from homology"/>
<name>A0A519BFB5_ACIG2</name>
<accession>A0A519BFB5</accession>
<evidence type="ECO:0000313" key="5">
    <source>
        <dbReference type="EMBL" id="RZD15948.1"/>
    </source>
</evidence>
<dbReference type="GO" id="GO:0005886">
    <property type="term" value="C:plasma membrane"/>
    <property type="evidence" value="ECO:0007669"/>
    <property type="project" value="TreeGrafter"/>
</dbReference>
<dbReference type="Pfam" id="PF00437">
    <property type="entry name" value="T2SSE"/>
    <property type="match status" value="1"/>
</dbReference>
<dbReference type="InterPro" id="IPR027417">
    <property type="entry name" value="P-loop_NTPase"/>
</dbReference>
<evidence type="ECO:0000313" key="6">
    <source>
        <dbReference type="Proteomes" id="UP000316562"/>
    </source>
</evidence>
<feature type="domain" description="Bacterial type II secretion system protein E" evidence="4">
    <location>
        <begin position="411"/>
        <end position="425"/>
    </location>
</feature>
<dbReference type="InterPro" id="IPR007831">
    <property type="entry name" value="T2SS_GspE_N"/>
</dbReference>
<dbReference type="Gene3D" id="3.30.300.160">
    <property type="entry name" value="Type II secretion system, protein E, N-terminal domain"/>
    <property type="match status" value="1"/>
</dbReference>
<protein>
    <submittedName>
        <fullName evidence="5">Type II secretion system protein GspE</fullName>
    </submittedName>
</protein>
<dbReference type="AlphaFoldDB" id="A0A519BFB5"/>
<comment type="similarity">
    <text evidence="1">Belongs to the GSP E family.</text>
</comment>
<keyword evidence="3" id="KW-0067">ATP-binding</keyword>
<evidence type="ECO:0000256" key="1">
    <source>
        <dbReference type="ARBA" id="ARBA00006611"/>
    </source>
</evidence>
<keyword evidence="2" id="KW-0547">Nucleotide-binding</keyword>
<dbReference type="SUPFAM" id="SSF52540">
    <property type="entry name" value="P-loop containing nucleoside triphosphate hydrolases"/>
    <property type="match status" value="1"/>
</dbReference>
<dbReference type="CDD" id="cd01129">
    <property type="entry name" value="PulE-GspE-like"/>
    <property type="match status" value="1"/>
</dbReference>
<dbReference type="Proteomes" id="UP000316562">
    <property type="component" value="Unassembled WGS sequence"/>
</dbReference>
<evidence type="ECO:0000259" key="4">
    <source>
        <dbReference type="PROSITE" id="PS00662"/>
    </source>
</evidence>
<dbReference type="InterPro" id="IPR001482">
    <property type="entry name" value="T2SS/T4SS_dom"/>
</dbReference>
<dbReference type="GO" id="GO:0016887">
    <property type="term" value="F:ATP hydrolysis activity"/>
    <property type="evidence" value="ECO:0007669"/>
    <property type="project" value="TreeGrafter"/>
</dbReference>
<reference evidence="5 6" key="1">
    <citation type="journal article" date="2019" name="ISME J.">
        <title>Insights into ecological role of a new deltaproteobacterial order Candidatus Acidulodesulfobacterales by metagenomics and metatranscriptomics.</title>
        <authorList>
            <person name="Tan S."/>
            <person name="Liu J."/>
            <person name="Fang Y."/>
            <person name="Hedlund B.P."/>
            <person name="Lian Z.H."/>
            <person name="Huang L.Y."/>
            <person name="Li J.T."/>
            <person name="Huang L.N."/>
            <person name="Li W.J."/>
            <person name="Jiang H.C."/>
            <person name="Dong H.L."/>
            <person name="Shu W.S."/>
        </authorList>
    </citation>
    <scope>NUCLEOTIDE SEQUENCE [LARGE SCALE GENOMIC DNA]</scope>
    <source>
        <strain evidence="5">AP2</strain>
    </source>
</reference>
<dbReference type="PANTHER" id="PTHR30258:SF1">
    <property type="entry name" value="PROTEIN TRANSPORT PROTEIN HOFB HOMOLOG"/>
    <property type="match status" value="1"/>
</dbReference>
<gene>
    <name evidence="5" type="ORF">EVJ46_07055</name>
</gene>
<dbReference type="EMBL" id="SGBC01000003">
    <property type="protein sequence ID" value="RZD15948.1"/>
    <property type="molecule type" value="Genomic_DNA"/>
</dbReference>
<dbReference type="PROSITE" id="PS00662">
    <property type="entry name" value="T2SP_E"/>
    <property type="match status" value="1"/>
</dbReference>
<dbReference type="InterPro" id="IPR037257">
    <property type="entry name" value="T2SS_E_N_sf"/>
</dbReference>
<evidence type="ECO:0000256" key="3">
    <source>
        <dbReference type="ARBA" id="ARBA00022840"/>
    </source>
</evidence>